<keyword evidence="9 10" id="KW-0456">Lyase</keyword>
<dbReference type="GO" id="GO:0045490">
    <property type="term" value="P:pectin catabolic process"/>
    <property type="evidence" value="ECO:0007669"/>
    <property type="project" value="UniProtKB-UniPathway"/>
</dbReference>
<dbReference type="InterPro" id="IPR007524">
    <property type="entry name" value="Pec_lyase_N"/>
</dbReference>
<evidence type="ECO:0000313" key="12">
    <source>
        <dbReference type="EMBL" id="PSS33698.1"/>
    </source>
</evidence>
<name>A0A2R6RUI8_ACTCC</name>
<dbReference type="Gene3D" id="2.160.20.10">
    <property type="entry name" value="Single-stranded right-handed beta-helix, Pectin lyase-like"/>
    <property type="match status" value="1"/>
</dbReference>
<dbReference type="EC" id="4.2.2.2" evidence="4 10"/>
<evidence type="ECO:0000256" key="1">
    <source>
        <dbReference type="ARBA" id="ARBA00000695"/>
    </source>
</evidence>
<dbReference type="InterPro" id="IPR011050">
    <property type="entry name" value="Pectin_lyase_fold/virulence"/>
</dbReference>
<gene>
    <name evidence="12" type="ORF">CEY00_Acc04098</name>
</gene>
<organism evidence="12 13">
    <name type="scientific">Actinidia chinensis var. chinensis</name>
    <name type="common">Chinese soft-hair kiwi</name>
    <dbReference type="NCBI Taxonomy" id="1590841"/>
    <lineage>
        <taxon>Eukaryota</taxon>
        <taxon>Viridiplantae</taxon>
        <taxon>Streptophyta</taxon>
        <taxon>Embryophyta</taxon>
        <taxon>Tracheophyta</taxon>
        <taxon>Spermatophyta</taxon>
        <taxon>Magnoliopsida</taxon>
        <taxon>eudicotyledons</taxon>
        <taxon>Gunneridae</taxon>
        <taxon>Pentapetalae</taxon>
        <taxon>asterids</taxon>
        <taxon>Ericales</taxon>
        <taxon>Actinidiaceae</taxon>
        <taxon>Actinidia</taxon>
    </lineage>
</organism>
<sequence>MNNRFIVLFLAFAAIIPAFTANIGHFDEVWKQRAEEAKNWTLHASVTDPAEELNKHFHKALIVEESNSTRRGLAGRIKYNGPCKITNPIDKCWRCRPNWHLDRKRLANCALGFGHGTIGGRDGQIYVVTDPSDDFVNPKPGTLRHAVIQKQKEPLWIIFKNSMTIRLKQELMMQSDKTIDGRGAKVHIAYGAGITIQFVKNIIIHNIYIHDIIVTYGGMVRDSVDHIGLRTPADGDGVSLFGASNVWLDHLSMYKCADGIIDAIEGSTAITISNCHWTDHDKVLLFGARDTTVADDSMRITVAYNHFGKRLVQRMPRVRSGLVHVVNNDYTHWEMYAIGGSHHATLISQGNRFIAPDNPDFKQITHRDYATEAEWMQWTWRSQGDLFMNGAFFVQSGNPNGARSLGVLDHFPLKPGRAVRSLTRFAGVIGGCRNGVPC</sequence>
<evidence type="ECO:0000256" key="5">
    <source>
        <dbReference type="ARBA" id="ARBA00022723"/>
    </source>
</evidence>
<dbReference type="EMBL" id="NKQK01000003">
    <property type="protein sequence ID" value="PSS33698.1"/>
    <property type="molecule type" value="Genomic_DNA"/>
</dbReference>
<dbReference type="GO" id="GO:0030570">
    <property type="term" value="F:pectate lyase activity"/>
    <property type="evidence" value="ECO:0007669"/>
    <property type="project" value="UniProtKB-EC"/>
</dbReference>
<evidence type="ECO:0000256" key="10">
    <source>
        <dbReference type="RuleBase" id="RU361123"/>
    </source>
</evidence>
<dbReference type="Gramene" id="PSS33698">
    <property type="protein sequence ID" value="PSS33698"/>
    <property type="gene ID" value="CEY00_Acc04098"/>
</dbReference>
<dbReference type="OMA" id="HIHHICQ"/>
<comment type="pathway">
    <text evidence="2 10">Glycan metabolism; pectin degradation; 2-dehydro-3-deoxy-D-gluconate from pectin: step 2/5.</text>
</comment>
<dbReference type="UniPathway" id="UPA00545">
    <property type="reaction ID" value="UER00824"/>
</dbReference>
<comment type="caution">
    <text evidence="12">The sequence shown here is derived from an EMBL/GenBank/DDBJ whole genome shotgun (WGS) entry which is preliminary data.</text>
</comment>
<comment type="catalytic activity">
    <reaction evidence="1 10">
        <text>Eliminative cleavage of (1-&gt;4)-alpha-D-galacturonan to give oligosaccharides with 4-deoxy-alpha-D-galact-4-enuronosyl groups at their non-reducing ends.</text>
        <dbReference type="EC" id="4.2.2.2"/>
    </reaction>
</comment>
<keyword evidence="5 10" id="KW-0479">Metal-binding</keyword>
<evidence type="ECO:0000256" key="6">
    <source>
        <dbReference type="ARBA" id="ARBA00022729"/>
    </source>
</evidence>
<protein>
    <recommendedName>
        <fullName evidence="4 10">Pectate lyase</fullName>
        <ecNumber evidence="4 10">4.2.2.2</ecNumber>
    </recommendedName>
</protein>
<comment type="similarity">
    <text evidence="3 10">Belongs to the polysaccharide lyase 1 family.</text>
</comment>
<dbReference type="Proteomes" id="UP000241394">
    <property type="component" value="Chromosome LG3"/>
</dbReference>
<dbReference type="InterPro" id="IPR002022">
    <property type="entry name" value="Pec_lyase"/>
</dbReference>
<evidence type="ECO:0000256" key="9">
    <source>
        <dbReference type="ARBA" id="ARBA00023239"/>
    </source>
</evidence>
<dbReference type="Pfam" id="PF04431">
    <property type="entry name" value="Pec_lyase_N"/>
    <property type="match status" value="1"/>
</dbReference>
<dbReference type="GO" id="GO:0046872">
    <property type="term" value="F:metal ion binding"/>
    <property type="evidence" value="ECO:0007669"/>
    <property type="project" value="UniProtKB-KW"/>
</dbReference>
<comment type="cofactor">
    <cofactor evidence="10">
        <name>Ca(2+)</name>
        <dbReference type="ChEBI" id="CHEBI:29108"/>
    </cofactor>
    <text evidence="10">Binds 1 Ca(2+) ion. Required for its activity.</text>
</comment>
<dbReference type="InParanoid" id="A0A2R6RUI8"/>
<reference evidence="13" key="2">
    <citation type="journal article" date="2018" name="BMC Genomics">
        <title>A manually annotated Actinidia chinensis var. chinensis (kiwifruit) genome highlights the challenges associated with draft genomes and gene prediction in plants.</title>
        <authorList>
            <person name="Pilkington S.M."/>
            <person name="Crowhurst R."/>
            <person name="Hilario E."/>
            <person name="Nardozza S."/>
            <person name="Fraser L."/>
            <person name="Peng Y."/>
            <person name="Gunaseelan K."/>
            <person name="Simpson R."/>
            <person name="Tahir J."/>
            <person name="Deroles S.C."/>
            <person name="Templeton K."/>
            <person name="Luo Z."/>
            <person name="Davy M."/>
            <person name="Cheng C."/>
            <person name="McNeilage M."/>
            <person name="Scaglione D."/>
            <person name="Liu Y."/>
            <person name="Zhang Q."/>
            <person name="Datson P."/>
            <person name="De Silva N."/>
            <person name="Gardiner S.E."/>
            <person name="Bassett H."/>
            <person name="Chagne D."/>
            <person name="McCallum J."/>
            <person name="Dzierzon H."/>
            <person name="Deng C."/>
            <person name="Wang Y.Y."/>
            <person name="Barron L."/>
            <person name="Manako K."/>
            <person name="Bowen J."/>
            <person name="Foster T.M."/>
            <person name="Erridge Z.A."/>
            <person name="Tiffin H."/>
            <person name="Waite C.N."/>
            <person name="Davies K.M."/>
            <person name="Grierson E.P."/>
            <person name="Laing W.A."/>
            <person name="Kirk R."/>
            <person name="Chen X."/>
            <person name="Wood M."/>
            <person name="Montefiori M."/>
            <person name="Brummell D.A."/>
            <person name="Schwinn K.E."/>
            <person name="Catanach A."/>
            <person name="Fullerton C."/>
            <person name="Li D."/>
            <person name="Meiyalaghan S."/>
            <person name="Nieuwenhuizen N."/>
            <person name="Read N."/>
            <person name="Prakash R."/>
            <person name="Hunter D."/>
            <person name="Zhang H."/>
            <person name="McKenzie M."/>
            <person name="Knabel M."/>
            <person name="Harris A."/>
            <person name="Allan A.C."/>
            <person name="Gleave A."/>
            <person name="Chen A."/>
            <person name="Janssen B.J."/>
            <person name="Plunkett B."/>
            <person name="Ampomah-Dwamena C."/>
            <person name="Voogd C."/>
            <person name="Leif D."/>
            <person name="Lafferty D."/>
            <person name="Souleyre E.J.F."/>
            <person name="Varkonyi-Gasic E."/>
            <person name="Gambi F."/>
            <person name="Hanley J."/>
            <person name="Yao J.L."/>
            <person name="Cheung J."/>
            <person name="David K.M."/>
            <person name="Warren B."/>
            <person name="Marsh K."/>
            <person name="Snowden K.C."/>
            <person name="Lin-Wang K."/>
            <person name="Brian L."/>
            <person name="Martinez-Sanchez M."/>
            <person name="Wang M."/>
            <person name="Ileperuma N."/>
            <person name="Macnee N."/>
            <person name="Campin R."/>
            <person name="McAtee P."/>
            <person name="Drummond R.S.M."/>
            <person name="Espley R.V."/>
            <person name="Ireland H.S."/>
            <person name="Wu R."/>
            <person name="Atkinson R.G."/>
            <person name="Karunairetnam S."/>
            <person name="Bulley S."/>
            <person name="Chunkath S."/>
            <person name="Hanley Z."/>
            <person name="Storey R."/>
            <person name="Thrimawithana A.H."/>
            <person name="Thomson S."/>
            <person name="David C."/>
            <person name="Testolin R."/>
            <person name="Huang H."/>
            <person name="Hellens R.P."/>
            <person name="Schaffer R.J."/>
        </authorList>
    </citation>
    <scope>NUCLEOTIDE SEQUENCE [LARGE SCALE GENOMIC DNA]</scope>
    <source>
        <strain evidence="13">cv. Red5</strain>
    </source>
</reference>
<dbReference type="PANTHER" id="PTHR31683">
    <property type="entry name" value="PECTATE LYASE 18-RELATED"/>
    <property type="match status" value="1"/>
</dbReference>
<evidence type="ECO:0000259" key="11">
    <source>
        <dbReference type="SMART" id="SM00656"/>
    </source>
</evidence>
<evidence type="ECO:0000256" key="3">
    <source>
        <dbReference type="ARBA" id="ARBA00010980"/>
    </source>
</evidence>
<dbReference type="SMART" id="SM00656">
    <property type="entry name" value="Amb_all"/>
    <property type="match status" value="1"/>
</dbReference>
<reference evidence="12 13" key="1">
    <citation type="submission" date="2017-07" db="EMBL/GenBank/DDBJ databases">
        <title>An improved, manually edited Actinidia chinensis var. chinensis (kiwifruit) genome highlights the challenges associated with draft genomes and gene prediction in plants.</title>
        <authorList>
            <person name="Pilkington S."/>
            <person name="Crowhurst R."/>
            <person name="Hilario E."/>
            <person name="Nardozza S."/>
            <person name="Fraser L."/>
            <person name="Peng Y."/>
            <person name="Gunaseelan K."/>
            <person name="Simpson R."/>
            <person name="Tahir J."/>
            <person name="Deroles S."/>
            <person name="Templeton K."/>
            <person name="Luo Z."/>
            <person name="Davy M."/>
            <person name="Cheng C."/>
            <person name="Mcneilage M."/>
            <person name="Scaglione D."/>
            <person name="Liu Y."/>
            <person name="Zhang Q."/>
            <person name="Datson P."/>
            <person name="De Silva N."/>
            <person name="Gardiner S."/>
            <person name="Bassett H."/>
            <person name="Chagne D."/>
            <person name="Mccallum J."/>
            <person name="Dzierzon H."/>
            <person name="Deng C."/>
            <person name="Wang Y.-Y."/>
            <person name="Barron N."/>
            <person name="Manako K."/>
            <person name="Bowen J."/>
            <person name="Foster T."/>
            <person name="Erridge Z."/>
            <person name="Tiffin H."/>
            <person name="Waite C."/>
            <person name="Davies K."/>
            <person name="Grierson E."/>
            <person name="Laing W."/>
            <person name="Kirk R."/>
            <person name="Chen X."/>
            <person name="Wood M."/>
            <person name="Montefiori M."/>
            <person name="Brummell D."/>
            <person name="Schwinn K."/>
            <person name="Catanach A."/>
            <person name="Fullerton C."/>
            <person name="Li D."/>
            <person name="Meiyalaghan S."/>
            <person name="Nieuwenhuizen N."/>
            <person name="Read N."/>
            <person name="Prakash R."/>
            <person name="Hunter D."/>
            <person name="Zhang H."/>
            <person name="Mckenzie M."/>
            <person name="Knabel M."/>
            <person name="Harris A."/>
            <person name="Allan A."/>
            <person name="Chen A."/>
            <person name="Janssen B."/>
            <person name="Plunkett B."/>
            <person name="Dwamena C."/>
            <person name="Voogd C."/>
            <person name="Leif D."/>
            <person name="Lafferty D."/>
            <person name="Souleyre E."/>
            <person name="Varkonyi-Gasic E."/>
            <person name="Gambi F."/>
            <person name="Hanley J."/>
            <person name="Yao J.-L."/>
            <person name="Cheung J."/>
            <person name="David K."/>
            <person name="Warren B."/>
            <person name="Marsh K."/>
            <person name="Snowden K."/>
            <person name="Lin-Wang K."/>
            <person name="Brian L."/>
            <person name="Martinez-Sanchez M."/>
            <person name="Wang M."/>
            <person name="Ileperuma N."/>
            <person name="Macnee N."/>
            <person name="Campin R."/>
            <person name="Mcatee P."/>
            <person name="Drummond R."/>
            <person name="Espley R."/>
            <person name="Ireland H."/>
            <person name="Wu R."/>
            <person name="Atkinson R."/>
            <person name="Karunairetnam S."/>
            <person name="Bulley S."/>
            <person name="Chunkath S."/>
            <person name="Hanley Z."/>
            <person name="Storey R."/>
            <person name="Thrimawithana A."/>
            <person name="Thomson S."/>
            <person name="David C."/>
            <person name="Testolin R."/>
        </authorList>
    </citation>
    <scope>NUCLEOTIDE SEQUENCE [LARGE SCALE GENOMIC DNA]</scope>
    <source>
        <strain evidence="13">cv. Red5</strain>
        <tissue evidence="12">Young leaf</tissue>
    </source>
</reference>
<feature type="domain" description="Pectate lyase" evidence="11">
    <location>
        <begin position="162"/>
        <end position="359"/>
    </location>
</feature>
<dbReference type="AlphaFoldDB" id="A0A2R6RUI8"/>
<proteinExistence type="inferred from homology"/>
<evidence type="ECO:0000313" key="13">
    <source>
        <dbReference type="Proteomes" id="UP000241394"/>
    </source>
</evidence>
<evidence type="ECO:0000256" key="8">
    <source>
        <dbReference type="ARBA" id="ARBA00023180"/>
    </source>
</evidence>
<dbReference type="InterPro" id="IPR045032">
    <property type="entry name" value="PEL"/>
</dbReference>
<dbReference type="STRING" id="1590841.A0A2R6RUI8"/>
<accession>A0A2R6RUI8</accession>
<dbReference type="InterPro" id="IPR018082">
    <property type="entry name" value="AmbAllergen"/>
</dbReference>
<feature type="signal peptide" evidence="10">
    <location>
        <begin position="1"/>
        <end position="20"/>
    </location>
</feature>
<evidence type="ECO:0000256" key="7">
    <source>
        <dbReference type="ARBA" id="ARBA00022837"/>
    </source>
</evidence>
<keyword evidence="13" id="KW-1185">Reference proteome</keyword>
<evidence type="ECO:0000256" key="4">
    <source>
        <dbReference type="ARBA" id="ARBA00012272"/>
    </source>
</evidence>
<dbReference type="SUPFAM" id="SSF51126">
    <property type="entry name" value="Pectin lyase-like"/>
    <property type="match status" value="1"/>
</dbReference>
<evidence type="ECO:0000256" key="2">
    <source>
        <dbReference type="ARBA" id="ARBA00005220"/>
    </source>
</evidence>
<dbReference type="PRINTS" id="PR00807">
    <property type="entry name" value="AMBALLERGEN"/>
</dbReference>
<dbReference type="OrthoDB" id="1637350at2759"/>
<dbReference type="Pfam" id="PF00544">
    <property type="entry name" value="Pectate_lyase_4"/>
    <property type="match status" value="1"/>
</dbReference>
<feature type="chain" id="PRO_5015213290" description="Pectate lyase" evidence="10">
    <location>
        <begin position="21"/>
        <end position="438"/>
    </location>
</feature>
<keyword evidence="7 10" id="KW-0106">Calcium</keyword>
<keyword evidence="6 10" id="KW-0732">Signal</keyword>
<dbReference type="InterPro" id="IPR012334">
    <property type="entry name" value="Pectin_lyas_fold"/>
</dbReference>
<dbReference type="PANTHER" id="PTHR31683:SF208">
    <property type="entry name" value="PECTATE LYASE"/>
    <property type="match status" value="1"/>
</dbReference>
<keyword evidence="8" id="KW-0325">Glycoprotein</keyword>